<organism evidence="4 5">
    <name type="scientific">Roseibium limicola</name>
    <dbReference type="NCBI Taxonomy" id="2816037"/>
    <lineage>
        <taxon>Bacteria</taxon>
        <taxon>Pseudomonadati</taxon>
        <taxon>Pseudomonadota</taxon>
        <taxon>Alphaproteobacteria</taxon>
        <taxon>Hyphomicrobiales</taxon>
        <taxon>Stappiaceae</taxon>
        <taxon>Roseibium</taxon>
    </lineage>
</organism>
<dbReference type="RefSeq" id="WP_206939503.1">
    <property type="nucleotide sequence ID" value="NZ_JAFLNF010000003.1"/>
</dbReference>
<evidence type="ECO:0000256" key="2">
    <source>
        <dbReference type="SAM" id="Phobius"/>
    </source>
</evidence>
<dbReference type="EMBL" id="JAFLNF010000003">
    <property type="protein sequence ID" value="MBO0345119.1"/>
    <property type="molecule type" value="Genomic_DNA"/>
</dbReference>
<dbReference type="Gene3D" id="3.30.70.270">
    <property type="match status" value="1"/>
</dbReference>
<dbReference type="Pfam" id="PF00990">
    <property type="entry name" value="GGDEF"/>
    <property type="match status" value="1"/>
</dbReference>
<evidence type="ECO:0000313" key="4">
    <source>
        <dbReference type="EMBL" id="MBO0345119.1"/>
    </source>
</evidence>
<feature type="transmembrane region" description="Helical" evidence="2">
    <location>
        <begin position="96"/>
        <end position="116"/>
    </location>
</feature>
<gene>
    <name evidence="4" type="ORF">J0X15_07805</name>
</gene>
<dbReference type="PANTHER" id="PTHR33121:SF79">
    <property type="entry name" value="CYCLIC DI-GMP PHOSPHODIESTERASE PDED-RELATED"/>
    <property type="match status" value="1"/>
</dbReference>
<dbReference type="NCBIfam" id="TIGR00254">
    <property type="entry name" value="GGDEF"/>
    <property type="match status" value="1"/>
</dbReference>
<dbReference type="Proteomes" id="UP000664779">
    <property type="component" value="Unassembled WGS sequence"/>
</dbReference>
<keyword evidence="2" id="KW-0472">Membrane</keyword>
<evidence type="ECO:0000313" key="5">
    <source>
        <dbReference type="Proteomes" id="UP000664779"/>
    </source>
</evidence>
<dbReference type="InterPro" id="IPR000160">
    <property type="entry name" value="GGDEF_dom"/>
</dbReference>
<dbReference type="GO" id="GO:0071111">
    <property type="term" value="F:cyclic-guanylate-specific phosphodiesterase activity"/>
    <property type="evidence" value="ECO:0007669"/>
    <property type="project" value="InterPro"/>
</dbReference>
<dbReference type="PROSITE" id="PS50887">
    <property type="entry name" value="GGDEF"/>
    <property type="match status" value="1"/>
</dbReference>
<reference evidence="4" key="1">
    <citation type="submission" date="2021-03" db="EMBL/GenBank/DDBJ databases">
        <title>Roseibium sp. CAU 1637 isolated from Incheon.</title>
        <authorList>
            <person name="Kim W."/>
        </authorList>
    </citation>
    <scope>NUCLEOTIDE SEQUENCE</scope>
    <source>
        <strain evidence="4">CAU 1637</strain>
    </source>
</reference>
<comment type="caution">
    <text evidence="4">The sequence shown here is derived from an EMBL/GenBank/DDBJ whole genome shotgun (WGS) entry which is preliminary data.</text>
</comment>
<dbReference type="InterPro" id="IPR050706">
    <property type="entry name" value="Cyclic-di-GMP_PDE-like"/>
</dbReference>
<dbReference type="InterPro" id="IPR029787">
    <property type="entry name" value="Nucleotide_cyclase"/>
</dbReference>
<feature type="region of interest" description="Disordered" evidence="1">
    <location>
        <begin position="373"/>
        <end position="396"/>
    </location>
</feature>
<dbReference type="PANTHER" id="PTHR33121">
    <property type="entry name" value="CYCLIC DI-GMP PHOSPHODIESTERASE PDEF"/>
    <property type="match status" value="1"/>
</dbReference>
<dbReference type="CDD" id="cd01949">
    <property type="entry name" value="GGDEF"/>
    <property type="match status" value="1"/>
</dbReference>
<feature type="transmembrane region" description="Helical" evidence="2">
    <location>
        <begin position="122"/>
        <end position="141"/>
    </location>
</feature>
<keyword evidence="2" id="KW-1133">Transmembrane helix</keyword>
<dbReference type="SMART" id="SM00267">
    <property type="entry name" value="GGDEF"/>
    <property type="match status" value="1"/>
</dbReference>
<sequence>MSLDTPTLFSAITLAYLTGAVLMAVLALSVRGLPSSVRSSWLIWAVALALSAGGTYMVGQRGAIPAWMSITVANALVLASFGLRPNSLSLLTRNQFAYLYLPLTAVGGWLALNTMSWFADTISFRVVFINSFCLLSSALCIREALLLRKETPISGVILIVAFACDMFARTAFILSQLWLHADNFLATFQSTSLKLCLIGLMVAIVLKMIGLGLALFEKLQWNFQRLADRDPLTLLYNQKGLQSVFSEASDPETKTPGHGALIVLEITDFSKIRKRYGNSMGEAVLRLIAQTCREMLEQPQQAAHLHTNHFVLMLPGATTAQTNSLLHRIRLCLQLESNLASQHKLPISVDAGVALYASGASLPEILNEVDQNLRTGREQKTSSPLASESHARKAAS</sequence>
<feature type="transmembrane region" description="Helical" evidence="2">
    <location>
        <begin position="153"/>
        <end position="179"/>
    </location>
</feature>
<feature type="transmembrane region" description="Helical" evidence="2">
    <location>
        <begin position="191"/>
        <end position="216"/>
    </location>
</feature>
<name>A0A939EM60_9HYPH</name>
<keyword evidence="2" id="KW-0812">Transmembrane</keyword>
<proteinExistence type="predicted"/>
<feature type="transmembrane region" description="Helical" evidence="2">
    <location>
        <begin position="64"/>
        <end position="84"/>
    </location>
</feature>
<feature type="transmembrane region" description="Helical" evidence="2">
    <location>
        <begin position="41"/>
        <end position="58"/>
    </location>
</feature>
<feature type="domain" description="GGDEF" evidence="3">
    <location>
        <begin position="257"/>
        <end position="389"/>
    </location>
</feature>
<dbReference type="SUPFAM" id="SSF55073">
    <property type="entry name" value="Nucleotide cyclase"/>
    <property type="match status" value="1"/>
</dbReference>
<evidence type="ECO:0000256" key="1">
    <source>
        <dbReference type="SAM" id="MobiDB-lite"/>
    </source>
</evidence>
<protein>
    <submittedName>
        <fullName evidence="4">GGDEF domain-containing protein</fullName>
    </submittedName>
</protein>
<keyword evidence="5" id="KW-1185">Reference proteome</keyword>
<accession>A0A939EM60</accession>
<dbReference type="AlphaFoldDB" id="A0A939EM60"/>
<feature type="transmembrane region" description="Helical" evidence="2">
    <location>
        <begin position="6"/>
        <end position="29"/>
    </location>
</feature>
<evidence type="ECO:0000259" key="3">
    <source>
        <dbReference type="PROSITE" id="PS50887"/>
    </source>
</evidence>
<dbReference type="InterPro" id="IPR043128">
    <property type="entry name" value="Rev_trsase/Diguanyl_cyclase"/>
</dbReference>